<comment type="subcellular location">
    <subcellularLocation>
        <location evidence="1">Cell membrane</location>
        <topology evidence="1">Multi-pass membrane protein</topology>
    </subcellularLocation>
</comment>
<evidence type="ECO:0000256" key="6">
    <source>
        <dbReference type="ARBA" id="ARBA00023136"/>
    </source>
</evidence>
<evidence type="ECO:0000259" key="8">
    <source>
        <dbReference type="Pfam" id="PF04239"/>
    </source>
</evidence>
<feature type="transmembrane region" description="Helical" evidence="7">
    <location>
        <begin position="57"/>
        <end position="77"/>
    </location>
</feature>
<sequence>MYGSIFIEILFGFVLLFFVAKMLGKTQIKQLTAFDFVSALILGELVGNGLYDDKVGLLEIAYAVFLWGALIYITEIITQKFKGTRKMLEGSPAIVIHKGQLQREIMRKGKLDIHQLLHLLRSKGVFSVREVDYAILERDGSISILHKSSFQNPTKSDLDVPLTPVHLSFSLINDGEIIINNLREIGKDRTWLNNELKKQGFPSVEDVFYAEYIKGQKLLIQGYEDNS</sequence>
<proteinExistence type="inferred from homology"/>
<dbReference type="EMBL" id="JACHON010000004">
    <property type="protein sequence ID" value="MBB6512573.1"/>
    <property type="molecule type" value="Genomic_DNA"/>
</dbReference>
<dbReference type="RefSeq" id="WP_184246047.1">
    <property type="nucleotide sequence ID" value="NZ_BAAACU010000028.1"/>
</dbReference>
<dbReference type="Pfam" id="PF04239">
    <property type="entry name" value="DUF421"/>
    <property type="match status" value="1"/>
</dbReference>
<protein>
    <submittedName>
        <fullName evidence="10">Uncharacterized membrane protein YcaP (DUF421 family)</fullName>
    </submittedName>
</protein>
<dbReference type="PANTHER" id="PTHR34582:SF5">
    <property type="entry name" value="UPF0702 TRANSMEMBRANE PROTEIN YETF"/>
    <property type="match status" value="1"/>
</dbReference>
<evidence type="ECO:0000256" key="2">
    <source>
        <dbReference type="ARBA" id="ARBA00006448"/>
    </source>
</evidence>
<evidence type="ECO:0000256" key="4">
    <source>
        <dbReference type="ARBA" id="ARBA00022692"/>
    </source>
</evidence>
<evidence type="ECO:0000256" key="3">
    <source>
        <dbReference type="ARBA" id="ARBA00022475"/>
    </source>
</evidence>
<keyword evidence="4 7" id="KW-0812">Transmembrane</keyword>
<comment type="similarity">
    <text evidence="2">Belongs to the UPF0702 family.</text>
</comment>
<reference evidence="10 11" key="1">
    <citation type="submission" date="2020-08" db="EMBL/GenBank/DDBJ databases">
        <title>Genomic Encyclopedia of Type Strains, Phase IV (KMG-IV): sequencing the most valuable type-strain genomes for metagenomic binning, comparative biology and taxonomic classification.</title>
        <authorList>
            <person name="Goeker M."/>
        </authorList>
    </citation>
    <scope>NUCLEOTIDE SEQUENCE [LARGE SCALE GENOMIC DNA]</scope>
    <source>
        <strain evidence="10 11">DSM 11805</strain>
    </source>
</reference>
<dbReference type="AlphaFoldDB" id="A0A841RLS9"/>
<name>A0A841RLS9_9BACI</name>
<feature type="transmembrane region" description="Helical" evidence="7">
    <location>
        <begin position="6"/>
        <end position="24"/>
    </location>
</feature>
<dbReference type="Proteomes" id="UP000572212">
    <property type="component" value="Unassembled WGS sequence"/>
</dbReference>
<evidence type="ECO:0000313" key="11">
    <source>
        <dbReference type="Proteomes" id="UP000572212"/>
    </source>
</evidence>
<keyword evidence="3" id="KW-1003">Cell membrane</keyword>
<comment type="caution">
    <text evidence="10">The sequence shown here is derived from an EMBL/GenBank/DDBJ whole genome shotgun (WGS) entry which is preliminary data.</text>
</comment>
<evidence type="ECO:0000313" key="10">
    <source>
        <dbReference type="EMBL" id="MBB6512573.1"/>
    </source>
</evidence>
<evidence type="ECO:0000256" key="5">
    <source>
        <dbReference type="ARBA" id="ARBA00022989"/>
    </source>
</evidence>
<evidence type="ECO:0000256" key="1">
    <source>
        <dbReference type="ARBA" id="ARBA00004651"/>
    </source>
</evidence>
<dbReference type="InterPro" id="IPR048454">
    <property type="entry name" value="YetF_N"/>
</dbReference>
<gene>
    <name evidence="10" type="ORF">GGQ92_001359</name>
</gene>
<dbReference type="InterPro" id="IPR023090">
    <property type="entry name" value="UPF0702_alpha/beta_dom_sf"/>
</dbReference>
<accession>A0A841RLS9</accession>
<feature type="domain" description="YetF-like N-terminal transmembrane" evidence="9">
    <location>
        <begin position="3"/>
        <end position="77"/>
    </location>
</feature>
<evidence type="ECO:0000256" key="7">
    <source>
        <dbReference type="SAM" id="Phobius"/>
    </source>
</evidence>
<evidence type="ECO:0000259" key="9">
    <source>
        <dbReference type="Pfam" id="PF20730"/>
    </source>
</evidence>
<dbReference type="Pfam" id="PF20730">
    <property type="entry name" value="YetF_N"/>
    <property type="match status" value="1"/>
</dbReference>
<dbReference type="Gene3D" id="3.30.240.20">
    <property type="entry name" value="bsu07140 like domains"/>
    <property type="match status" value="2"/>
</dbReference>
<dbReference type="InterPro" id="IPR007353">
    <property type="entry name" value="DUF421"/>
</dbReference>
<organism evidence="10 11">
    <name type="scientific">Gracilibacillus halotolerans</name>
    <dbReference type="NCBI Taxonomy" id="74386"/>
    <lineage>
        <taxon>Bacteria</taxon>
        <taxon>Bacillati</taxon>
        <taxon>Bacillota</taxon>
        <taxon>Bacilli</taxon>
        <taxon>Bacillales</taxon>
        <taxon>Bacillaceae</taxon>
        <taxon>Gracilibacillus</taxon>
    </lineage>
</organism>
<dbReference type="GO" id="GO:0005886">
    <property type="term" value="C:plasma membrane"/>
    <property type="evidence" value="ECO:0007669"/>
    <property type="project" value="UniProtKB-SubCell"/>
</dbReference>
<feature type="domain" description="YetF C-terminal" evidence="8">
    <location>
        <begin position="79"/>
        <end position="212"/>
    </location>
</feature>
<keyword evidence="11" id="KW-1185">Reference proteome</keyword>
<dbReference type="PANTHER" id="PTHR34582">
    <property type="entry name" value="UPF0702 TRANSMEMBRANE PROTEIN YCAP"/>
    <property type="match status" value="1"/>
</dbReference>
<keyword evidence="5 7" id="KW-1133">Transmembrane helix</keyword>
<keyword evidence="6 7" id="KW-0472">Membrane</keyword>